<reference evidence="1 2" key="1">
    <citation type="submission" date="2010-10" db="EMBL/GenBank/DDBJ databases">
        <title>The Genome Sequence of Synechococcus phage S-SKS1.</title>
        <authorList>
            <consortium name="The Broad Institute Genome Sequencing Platform"/>
            <person name="Henn M.R."/>
            <person name="Clokie M."/>
            <person name="Levin J."/>
            <person name="Malboeuf C."/>
            <person name="Casali M."/>
            <person name="Russ C."/>
            <person name="Lennon N."/>
            <person name="Chapman S.B."/>
            <person name="Erlich R."/>
            <person name="Young S.K."/>
            <person name="Yandava C."/>
            <person name="Zeng Q."/>
            <person name="Alvarado L."/>
            <person name="Anderson S."/>
            <person name="Berlin A."/>
            <person name="Chen Z."/>
            <person name="Freedman E."/>
            <person name="Gellesch M."/>
            <person name="Goldberg J."/>
            <person name="Green L."/>
            <person name="Griggs A."/>
            <person name="Gujja S."/>
            <person name="Heilman E.R."/>
            <person name="Heiman D."/>
            <person name="Hollinger A."/>
            <person name="Howarth C."/>
            <person name="Larson L."/>
            <person name="Mehta T."/>
            <person name="Pearson M."/>
            <person name="Roberts A."/>
            <person name="Ryan E."/>
            <person name="Saif S."/>
            <person name="Shea T."/>
            <person name="Shenoy N."/>
            <person name="Sisk P."/>
            <person name="Stolte C."/>
            <person name="Sykes S."/>
            <person name="White J."/>
            <person name="Haas B."/>
            <person name="Nusbaum C."/>
            <person name="Birren B."/>
        </authorList>
    </citation>
    <scope>NUCLEOTIDE SEQUENCE [LARGE SCALE GENOMIC DNA]</scope>
</reference>
<dbReference type="EMBL" id="HQ633071">
    <property type="protein sequence ID" value="AGH31551.1"/>
    <property type="molecule type" value="Genomic_DNA"/>
</dbReference>
<protein>
    <submittedName>
        <fullName evidence="1">Uncharacterized protein</fullName>
    </submittedName>
</protein>
<sequence length="316" mass="36618">MKIAFHDNSLSLRGTTVAIYDWAYWTRYYLGVDPIIMYPSTHPANSIDALKKFEKEFSVFSYDTVSGIDSILDKNKCDYFLMEKGGDPDGVISSVSKNLVNAISGNWQSNWVHGDIYAMGSKWLSKITNYTIPYVPYIVHLPEIEEDMREELSIPKNALVLGRNGGWETFDLPFVKQAIQQVLSERSDIWFVFQFTEPFIQHERVIHLPGTSDMNTKVKFINTCDAMLHARYIGESFGLSCAEFSIRNKPVITYEKSPERNHIDTLGEKGIYYENYSDILHILRNLDKKEINSLEWNCYQDYTPEKVCQKFKEVYL</sequence>
<accession>M4QP93</accession>
<dbReference type="OrthoDB" id="20306at10239"/>
<gene>
    <name evidence="1" type="ORF">SWZG_00038</name>
</gene>
<dbReference type="RefSeq" id="YP_007674403.1">
    <property type="nucleotide sequence ID" value="NC_020851.1"/>
</dbReference>
<keyword evidence="2" id="KW-1185">Reference proteome</keyword>
<dbReference type="Proteomes" id="UP000201252">
    <property type="component" value="Segment"/>
</dbReference>
<dbReference type="KEGG" id="vg:15010939"/>
<dbReference type="SUPFAM" id="SSF53756">
    <property type="entry name" value="UDP-Glycosyltransferase/glycogen phosphorylase"/>
    <property type="match status" value="1"/>
</dbReference>
<organism evidence="1 2">
    <name type="scientific">Synechococcus phage S-SKS1</name>
    <dbReference type="NCBI Taxonomy" id="754042"/>
    <lineage>
        <taxon>Viruses</taxon>
        <taxon>Duplodnaviria</taxon>
        <taxon>Heunggongvirae</taxon>
        <taxon>Uroviricota</taxon>
        <taxon>Caudoviricetes</taxon>
        <taxon>Llyrvirus</taxon>
        <taxon>Llyrvirus SSKS1</taxon>
    </lineage>
</organism>
<proteinExistence type="predicted"/>
<evidence type="ECO:0000313" key="1">
    <source>
        <dbReference type="EMBL" id="AGH31551.1"/>
    </source>
</evidence>
<dbReference type="GeneID" id="15010939"/>
<evidence type="ECO:0000313" key="2">
    <source>
        <dbReference type="Proteomes" id="UP000201252"/>
    </source>
</evidence>
<name>M4QP93_9CAUD</name>